<sequence>MERANSAPTLSLQRTSSASSIDSEASSSSTPGKLSRKRLMGYQLMILETLHSTNSLPTREEREVAAREGNMDLKAVTIWFQNKRQAERRTVLRNTTNRVSPTTRATPARSPPVTIHTARLATATTPVPACTPSSTSSLFSFTSLPPHIHTIHNPHPRRLRLRTPSPTRHRPTRPTLDLIASRTERAVPIPVSPRAEVSPWDNMPESPARPPPSPERIRRRRLGGGMRGRTLDWACSAVKRRRRSGSESDGEEVVGASEDADVEEMDIEAVVKTSANPSKVASKATMAHATLSQSTSSSSSRPLMRSRTTSEPESESSVKVDDSPAPKKARISRLSVSSHSELLSSPLTDTIMQPLPSQPTSSTIDPELSTSSTSSKKSTTSSKKSATWKPAITTSKASPLKSTTGRTSPRKSTSTTAAAVTKPSTITPTPARRSSLRKPTLQKSASTSLISSSNPQGFKKARDDVLDDEMMQAAWALCGLGQGARGLARGVVA</sequence>
<dbReference type="OrthoDB" id="6159439at2759"/>
<evidence type="ECO:0000259" key="4">
    <source>
        <dbReference type="PROSITE" id="PS50071"/>
    </source>
</evidence>
<feature type="region of interest" description="Disordered" evidence="3">
    <location>
        <begin position="189"/>
        <end position="261"/>
    </location>
</feature>
<feature type="compositionally biased region" description="Low complexity" evidence="3">
    <location>
        <begin position="369"/>
        <end position="385"/>
    </location>
</feature>
<dbReference type="Gene3D" id="1.10.10.60">
    <property type="entry name" value="Homeodomain-like"/>
    <property type="match status" value="1"/>
</dbReference>
<feature type="compositionally biased region" description="Polar residues" evidence="3">
    <location>
        <begin position="392"/>
        <end position="411"/>
    </location>
</feature>
<dbReference type="SUPFAM" id="SSF46689">
    <property type="entry name" value="Homeodomain-like"/>
    <property type="match status" value="1"/>
</dbReference>
<dbReference type="GO" id="GO:0003677">
    <property type="term" value="F:DNA binding"/>
    <property type="evidence" value="ECO:0007669"/>
    <property type="project" value="UniProtKB-UniRule"/>
</dbReference>
<feature type="region of interest" description="Disordered" evidence="3">
    <location>
        <begin position="149"/>
        <end position="173"/>
    </location>
</feature>
<feature type="compositionally biased region" description="Low complexity" evidence="3">
    <location>
        <begin position="332"/>
        <end position="347"/>
    </location>
</feature>
<feature type="compositionally biased region" description="Low complexity" evidence="3">
    <location>
        <begin position="292"/>
        <end position="315"/>
    </location>
</feature>
<dbReference type="Proteomes" id="UP000305067">
    <property type="component" value="Unassembled WGS sequence"/>
</dbReference>
<dbReference type="InterPro" id="IPR001356">
    <property type="entry name" value="HD"/>
</dbReference>
<feature type="domain" description="Homeobox" evidence="4">
    <location>
        <begin position="30"/>
        <end position="90"/>
    </location>
</feature>
<evidence type="ECO:0000256" key="1">
    <source>
        <dbReference type="PROSITE-ProRule" id="PRU00108"/>
    </source>
</evidence>
<evidence type="ECO:0000313" key="5">
    <source>
        <dbReference type="EMBL" id="TFL03287.1"/>
    </source>
</evidence>
<dbReference type="GO" id="GO:0005634">
    <property type="term" value="C:nucleus"/>
    <property type="evidence" value="ECO:0007669"/>
    <property type="project" value="UniProtKB-SubCell"/>
</dbReference>
<protein>
    <recommendedName>
        <fullName evidence="4">Homeobox domain-containing protein</fullName>
    </recommendedName>
</protein>
<evidence type="ECO:0000256" key="2">
    <source>
        <dbReference type="RuleBase" id="RU000682"/>
    </source>
</evidence>
<keyword evidence="6" id="KW-1185">Reference proteome</keyword>
<comment type="subcellular location">
    <subcellularLocation>
        <location evidence="1 2">Nucleus</location>
    </subcellularLocation>
</comment>
<dbReference type="SMART" id="SM00389">
    <property type="entry name" value="HOX"/>
    <property type="match status" value="1"/>
</dbReference>
<dbReference type="AlphaFoldDB" id="A0A5C3QNV7"/>
<feature type="compositionally biased region" description="Polar residues" evidence="3">
    <location>
        <begin position="441"/>
        <end position="456"/>
    </location>
</feature>
<dbReference type="EMBL" id="ML178820">
    <property type="protein sequence ID" value="TFL03287.1"/>
    <property type="molecule type" value="Genomic_DNA"/>
</dbReference>
<feature type="region of interest" description="Disordered" evidence="3">
    <location>
        <begin position="1"/>
        <end position="36"/>
    </location>
</feature>
<feature type="compositionally biased region" description="Basic and acidic residues" evidence="3">
    <location>
        <begin position="316"/>
        <end position="325"/>
    </location>
</feature>
<organism evidence="5 6">
    <name type="scientific">Pterulicium gracile</name>
    <dbReference type="NCBI Taxonomy" id="1884261"/>
    <lineage>
        <taxon>Eukaryota</taxon>
        <taxon>Fungi</taxon>
        <taxon>Dikarya</taxon>
        <taxon>Basidiomycota</taxon>
        <taxon>Agaricomycotina</taxon>
        <taxon>Agaricomycetes</taxon>
        <taxon>Agaricomycetidae</taxon>
        <taxon>Agaricales</taxon>
        <taxon>Pleurotineae</taxon>
        <taxon>Pterulaceae</taxon>
        <taxon>Pterulicium</taxon>
    </lineage>
</organism>
<keyword evidence="1 2" id="KW-0539">Nucleus</keyword>
<dbReference type="PROSITE" id="PS50071">
    <property type="entry name" value="HOMEOBOX_2"/>
    <property type="match status" value="1"/>
</dbReference>
<evidence type="ECO:0000256" key="3">
    <source>
        <dbReference type="SAM" id="MobiDB-lite"/>
    </source>
</evidence>
<feature type="compositionally biased region" description="Low complexity" evidence="3">
    <location>
        <begin position="412"/>
        <end position="425"/>
    </location>
</feature>
<dbReference type="CDD" id="cd00086">
    <property type="entry name" value="homeodomain"/>
    <property type="match status" value="1"/>
</dbReference>
<dbReference type="Pfam" id="PF00046">
    <property type="entry name" value="Homeodomain"/>
    <property type="match status" value="1"/>
</dbReference>
<feature type="compositionally biased region" description="Polar residues" evidence="3">
    <location>
        <begin position="1"/>
        <end position="15"/>
    </location>
</feature>
<feature type="region of interest" description="Disordered" evidence="3">
    <location>
        <begin position="276"/>
        <end position="460"/>
    </location>
</feature>
<feature type="compositionally biased region" description="Acidic residues" evidence="3">
    <location>
        <begin position="248"/>
        <end position="261"/>
    </location>
</feature>
<feature type="DNA-binding region" description="Homeobox" evidence="1">
    <location>
        <begin position="32"/>
        <end position="91"/>
    </location>
</feature>
<reference evidence="5 6" key="1">
    <citation type="journal article" date="2019" name="Nat. Ecol. Evol.">
        <title>Megaphylogeny resolves global patterns of mushroom evolution.</title>
        <authorList>
            <person name="Varga T."/>
            <person name="Krizsan K."/>
            <person name="Foldi C."/>
            <person name="Dima B."/>
            <person name="Sanchez-Garcia M."/>
            <person name="Sanchez-Ramirez S."/>
            <person name="Szollosi G.J."/>
            <person name="Szarkandi J.G."/>
            <person name="Papp V."/>
            <person name="Albert L."/>
            <person name="Andreopoulos W."/>
            <person name="Angelini C."/>
            <person name="Antonin V."/>
            <person name="Barry K.W."/>
            <person name="Bougher N.L."/>
            <person name="Buchanan P."/>
            <person name="Buyck B."/>
            <person name="Bense V."/>
            <person name="Catcheside P."/>
            <person name="Chovatia M."/>
            <person name="Cooper J."/>
            <person name="Damon W."/>
            <person name="Desjardin D."/>
            <person name="Finy P."/>
            <person name="Geml J."/>
            <person name="Haridas S."/>
            <person name="Hughes K."/>
            <person name="Justo A."/>
            <person name="Karasinski D."/>
            <person name="Kautmanova I."/>
            <person name="Kiss B."/>
            <person name="Kocsube S."/>
            <person name="Kotiranta H."/>
            <person name="LaButti K.M."/>
            <person name="Lechner B.E."/>
            <person name="Liimatainen K."/>
            <person name="Lipzen A."/>
            <person name="Lukacs Z."/>
            <person name="Mihaltcheva S."/>
            <person name="Morgado L.N."/>
            <person name="Niskanen T."/>
            <person name="Noordeloos M.E."/>
            <person name="Ohm R.A."/>
            <person name="Ortiz-Santana B."/>
            <person name="Ovrebo C."/>
            <person name="Racz N."/>
            <person name="Riley R."/>
            <person name="Savchenko A."/>
            <person name="Shiryaev A."/>
            <person name="Soop K."/>
            <person name="Spirin V."/>
            <person name="Szebenyi C."/>
            <person name="Tomsovsky M."/>
            <person name="Tulloss R.E."/>
            <person name="Uehling J."/>
            <person name="Grigoriev I.V."/>
            <person name="Vagvolgyi C."/>
            <person name="Papp T."/>
            <person name="Martin F.M."/>
            <person name="Miettinen O."/>
            <person name="Hibbett D.S."/>
            <person name="Nagy L.G."/>
        </authorList>
    </citation>
    <scope>NUCLEOTIDE SEQUENCE [LARGE SCALE GENOMIC DNA]</scope>
    <source>
        <strain evidence="5 6">CBS 309.79</strain>
    </source>
</reference>
<keyword evidence="1 2" id="KW-0238">DNA-binding</keyword>
<feature type="compositionally biased region" description="Basic residues" evidence="3">
    <location>
        <begin position="149"/>
        <end position="172"/>
    </location>
</feature>
<gene>
    <name evidence="5" type="ORF">BDV98DRAFT_563969</name>
</gene>
<keyword evidence="1 2" id="KW-0371">Homeobox</keyword>
<accession>A0A5C3QNV7</accession>
<feature type="compositionally biased region" description="Low complexity" evidence="3">
    <location>
        <begin position="16"/>
        <end position="29"/>
    </location>
</feature>
<name>A0A5C3QNV7_9AGAR</name>
<dbReference type="InterPro" id="IPR009057">
    <property type="entry name" value="Homeodomain-like_sf"/>
</dbReference>
<proteinExistence type="predicted"/>
<evidence type="ECO:0000313" key="6">
    <source>
        <dbReference type="Proteomes" id="UP000305067"/>
    </source>
</evidence>